<feature type="compositionally biased region" description="Acidic residues" evidence="1">
    <location>
        <begin position="677"/>
        <end position="710"/>
    </location>
</feature>
<organism evidence="3 4">
    <name type="scientific">Microbotryum silenes-dioicae</name>
    <dbReference type="NCBI Taxonomy" id="796604"/>
    <lineage>
        <taxon>Eukaryota</taxon>
        <taxon>Fungi</taxon>
        <taxon>Dikarya</taxon>
        <taxon>Basidiomycota</taxon>
        <taxon>Pucciniomycotina</taxon>
        <taxon>Microbotryomycetes</taxon>
        <taxon>Microbotryales</taxon>
        <taxon>Microbotryaceae</taxon>
        <taxon>Microbotryum</taxon>
    </lineage>
</organism>
<sequence>MSSSSVVADSDPACATALPSASYSSTTVTTEGPSILRAKTATRTYGKPRPVLDEDLAMGVSNFAAATSAATTRLERVDACLITRKTSLVVPESDLDPAARDADISSSYSSPQTHRSIERKRKAISSSSPASGRRGHDSTDPTSEEADGDPNQTVRQSKDRHIIVNENTPAPSSSQSNSGSDDGDDQGGITTFLKQSNWKAELAKVDRDDYDFDALPKVDVEKSAQPAADTILVFSTQSTLTTLPTSDGPVADIVRGSTSIRPGVLSDDEEESDEGVAPRKPKTQRRVIDSDEDSDAEEGKARPAMIATSSLEDIDDVDEDAAPLSKKKAKGAISKKEEDLMHRETAALRREQDFRLAPRVKSAPKITEILKKTQHNRPFVVPTRKSFLGPIPTVPSKRAEAELLPDSSIKETSSSPSRASSPIEDTPTTTRRQVIIPSTVAQFVMPLKSVTTAPVDDDDDEDEELPSLDKVFEDQAKAAERRKYQELKLAAAKRAEEERVKRLASIAQEEEEDSDELVFEVVKPKPSARSRTERHATPTSDAHRLIDHNSVSRSARKIRDLDVNIQAANHDDDDETAAQTALLMRGRGKKPKGWVPQYKCIEFKKKTTTAEFDSIEALNDRLLGKAAMKNIDERTRKQAQARRKMEGVVKNDGGVAKVNVDHLLKTKEEKIKAAQQQEEEDEDAEDGDWAEGEEDDEDERGSDVEGDDEAGSGSEAGSGDEMIEDEAEDDSVAEDEEEGVSAPVVVKRRVRLQSASDEEDNDEEVMAKKSSFQAIKGVELPSFLDSQPDRGFSQFFDDDVSQAFGEANEGEGFRRRSTQKLAAEETASQEAAREHGLHITETQRMADNQALEERAAFAGDFSPGTPGPGYDPPPRVYINKEGLMTQTRPLNLFGAASMESPVGSTFSPLDSASRPRFSLDSSSQRPTGMTQTQLAATQTPTQASKDPSRLRRANAVIGYDSISELAATEVELASTEVEGAETQETERQESFPSAAQPIATNAFEIMRQAAATQQSILPALVEDMQRETRRKGASAFIEQEADLSDEEGGALGRLSGDEDETNLDDELESLVDHDEVDEEVAAEQDAAVNDLHAELAAKQDAADLAKAQAIADGKERTRRKGLDLDDDDFDDDYGISTKRAEKRPRVENLSTAQLQANEETRQFALNITEGLVTSVRPSDVDYLAEPEGAQSGSDEDEYDDDEGVSDVDGEGDSRMAPPPRKMSMREANELALERSRRKEKERRTTPLPEVRLGTGSSSPIALPRVKNRALLPKTAVARPRPSDEFASLDSQYGLVNTTAATRVVYKSSGDARDESQGSGKGMTAGKNSAVTSFKRTSLTLGSNQSEGSSMGSKKGKILSASSSRAMSFRRNAFET</sequence>
<feature type="domain" description="DNA replication checkpoint mediator MRC1" evidence="2">
    <location>
        <begin position="1030"/>
        <end position="1163"/>
    </location>
</feature>
<feature type="region of interest" description="Disordered" evidence="1">
    <location>
        <begin position="858"/>
        <end position="877"/>
    </location>
</feature>
<feature type="region of interest" description="Disordered" evidence="1">
    <location>
        <begin position="16"/>
        <end position="47"/>
    </location>
</feature>
<feature type="region of interest" description="Disordered" evidence="1">
    <location>
        <begin position="98"/>
        <end position="194"/>
    </location>
</feature>
<feature type="region of interest" description="Disordered" evidence="1">
    <location>
        <begin position="633"/>
        <end position="747"/>
    </location>
</feature>
<name>A0A2X0MQ90_9BASI</name>
<feature type="compositionally biased region" description="Polar residues" evidence="1">
    <location>
        <begin position="1148"/>
        <end position="1157"/>
    </location>
</feature>
<feature type="region of interest" description="Disordered" evidence="1">
    <location>
        <begin position="806"/>
        <end position="841"/>
    </location>
</feature>
<gene>
    <name evidence="3" type="primary">BQ5605_C016g08149</name>
    <name evidence="3" type="ORF">BQ5605_C016G08149</name>
</gene>
<dbReference type="Pfam" id="PF09444">
    <property type="entry name" value="MRC1"/>
    <property type="match status" value="1"/>
</dbReference>
<feature type="compositionally biased region" description="Basic and acidic residues" evidence="1">
    <location>
        <begin position="1112"/>
        <end position="1123"/>
    </location>
</feature>
<protein>
    <submittedName>
        <fullName evidence="3">BQ5605_C016g08149 protein</fullName>
    </submittedName>
</protein>
<feature type="compositionally biased region" description="Pro residues" evidence="1">
    <location>
        <begin position="865"/>
        <end position="875"/>
    </location>
</feature>
<dbReference type="InterPro" id="IPR018564">
    <property type="entry name" value="Repl_chkpnt_MRC1_dom"/>
</dbReference>
<feature type="region of interest" description="Disordered" evidence="1">
    <location>
        <begin position="975"/>
        <end position="994"/>
    </location>
</feature>
<feature type="compositionally biased region" description="Low complexity" evidence="1">
    <location>
        <begin position="711"/>
        <end position="720"/>
    </location>
</feature>
<reference evidence="3 4" key="1">
    <citation type="submission" date="2016-11" db="EMBL/GenBank/DDBJ databases">
        <authorList>
            <person name="Jaros S."/>
            <person name="Januszkiewicz K."/>
            <person name="Wedrychowicz H."/>
        </authorList>
    </citation>
    <scope>NUCLEOTIDE SEQUENCE [LARGE SCALE GENOMIC DNA]</scope>
</reference>
<feature type="compositionally biased region" description="Acidic residues" evidence="1">
    <location>
        <begin position="1039"/>
        <end position="1048"/>
    </location>
</feature>
<feature type="region of interest" description="Disordered" evidence="1">
    <location>
        <begin position="898"/>
        <end position="950"/>
    </location>
</feature>
<feature type="compositionally biased region" description="Low complexity" evidence="1">
    <location>
        <begin position="930"/>
        <end position="943"/>
    </location>
</feature>
<dbReference type="EMBL" id="FQNC01000018">
    <property type="protein sequence ID" value="SGY20813.1"/>
    <property type="molecule type" value="Genomic_DNA"/>
</dbReference>
<feature type="compositionally biased region" description="Polar residues" evidence="1">
    <location>
        <begin position="19"/>
        <end position="32"/>
    </location>
</feature>
<feature type="compositionally biased region" description="Polar residues" evidence="1">
    <location>
        <begin position="919"/>
        <end position="929"/>
    </location>
</feature>
<feature type="compositionally biased region" description="Basic and acidic residues" evidence="1">
    <location>
        <begin position="1223"/>
        <end position="1244"/>
    </location>
</feature>
<feature type="compositionally biased region" description="Acidic residues" evidence="1">
    <location>
        <begin position="721"/>
        <end position="739"/>
    </location>
</feature>
<dbReference type="STRING" id="796604.A0A2X0MQ90"/>
<feature type="region of interest" description="Disordered" evidence="1">
    <location>
        <begin position="1308"/>
        <end position="1375"/>
    </location>
</feature>
<feature type="compositionally biased region" description="Polar residues" evidence="1">
    <location>
        <begin position="104"/>
        <end position="114"/>
    </location>
</feature>
<evidence type="ECO:0000313" key="4">
    <source>
        <dbReference type="Proteomes" id="UP000249464"/>
    </source>
</evidence>
<feature type="region of interest" description="Disordered" evidence="1">
    <location>
        <begin position="1174"/>
        <end position="1265"/>
    </location>
</feature>
<feature type="compositionally biased region" description="Polar residues" evidence="1">
    <location>
        <begin position="1325"/>
        <end position="1346"/>
    </location>
</feature>
<keyword evidence="4" id="KW-1185">Reference proteome</keyword>
<feature type="region of interest" description="Disordered" evidence="1">
    <location>
        <begin position="1109"/>
        <end position="1158"/>
    </location>
</feature>
<feature type="compositionally biased region" description="Low complexity" evidence="1">
    <location>
        <begin position="413"/>
        <end position="422"/>
    </location>
</feature>
<proteinExistence type="predicted"/>
<evidence type="ECO:0000259" key="2">
    <source>
        <dbReference type="Pfam" id="PF09444"/>
    </source>
</evidence>
<feature type="compositionally biased region" description="Acidic residues" evidence="1">
    <location>
        <begin position="1124"/>
        <end position="1133"/>
    </location>
</feature>
<evidence type="ECO:0000256" key="1">
    <source>
        <dbReference type="SAM" id="MobiDB-lite"/>
    </source>
</evidence>
<evidence type="ECO:0000313" key="3">
    <source>
        <dbReference type="EMBL" id="SGY20813.1"/>
    </source>
</evidence>
<dbReference type="Proteomes" id="UP000249464">
    <property type="component" value="Unassembled WGS sequence"/>
</dbReference>
<feature type="compositionally biased region" description="Acidic residues" evidence="1">
    <location>
        <begin position="1193"/>
        <end position="1210"/>
    </location>
</feature>
<feature type="region of interest" description="Disordered" evidence="1">
    <location>
        <begin position="243"/>
        <end position="338"/>
    </location>
</feature>
<accession>A0A2X0MQ90</accession>
<feature type="compositionally biased region" description="Basic and acidic residues" evidence="1">
    <location>
        <begin position="659"/>
        <end position="672"/>
    </location>
</feature>
<feature type="compositionally biased region" description="Acidic residues" evidence="1">
    <location>
        <begin position="312"/>
        <end position="321"/>
    </location>
</feature>
<feature type="compositionally biased region" description="Low complexity" evidence="1">
    <location>
        <begin position="1359"/>
        <end position="1375"/>
    </location>
</feature>
<feature type="region of interest" description="Disordered" evidence="1">
    <location>
        <begin position="1031"/>
        <end position="1061"/>
    </location>
</feature>
<feature type="region of interest" description="Disordered" evidence="1">
    <location>
        <begin position="381"/>
        <end position="433"/>
    </location>
</feature>